<dbReference type="EMBL" id="WIXI01000022">
    <property type="protein sequence ID" value="MQY45075.1"/>
    <property type="molecule type" value="Genomic_DNA"/>
</dbReference>
<dbReference type="Pfam" id="PF13692">
    <property type="entry name" value="Glyco_trans_1_4"/>
    <property type="match status" value="1"/>
</dbReference>
<dbReference type="RefSeq" id="WP_153352578.1">
    <property type="nucleotide sequence ID" value="NZ_JAYKOO010000002.1"/>
</dbReference>
<sequence length="369" mass="39764">MPKNAKSGRPLNILVATPAGGAGQGGIDRIMAALKAELDRQAHDDIHVRFLATRGHGSIVFSWIYLLRFCSAIVWGRLRGELDLVHVNLASRGSTYRKLVIAVCARMMGVPYALHLHGANYRTFWHEGKTPLSCAISSMFARAAGIIVLGSPWKNFVEDRVPEAAARIEIIANAVEEPRLPHVGGGAIAHILFLGRVEDRKGIPQLVKALSSMRGNAGWRATIAGDGAVDALRSELEMLSLTDRVNLPGWVGPADVAQLLSTADILTLPSLAENLPMSVIEAMACGLGVVATPVGAVEDIIRHEETGLLVPTGDEQALATALLRLIEDSDLRGRLGAAAQEFQRAHLAIEPYAARICVTWREAAGRRWE</sequence>
<comment type="caution">
    <text evidence="1">The sequence shown here is derived from an EMBL/GenBank/DDBJ whole genome shotgun (WGS) entry which is preliminary data.</text>
</comment>
<organism evidence="1 2">
    <name type="scientific">Endobacterium cereale</name>
    <dbReference type="NCBI Taxonomy" id="2663029"/>
    <lineage>
        <taxon>Bacteria</taxon>
        <taxon>Pseudomonadati</taxon>
        <taxon>Pseudomonadota</taxon>
        <taxon>Alphaproteobacteria</taxon>
        <taxon>Hyphomicrobiales</taxon>
        <taxon>Rhizobiaceae</taxon>
        <taxon>Endobacterium</taxon>
    </lineage>
</organism>
<dbReference type="AlphaFoldDB" id="A0A6A8A234"/>
<gene>
    <name evidence="1" type="ORF">GAO09_03195</name>
</gene>
<dbReference type="GO" id="GO:0016757">
    <property type="term" value="F:glycosyltransferase activity"/>
    <property type="evidence" value="ECO:0007669"/>
    <property type="project" value="TreeGrafter"/>
</dbReference>
<keyword evidence="2" id="KW-1185">Reference proteome</keyword>
<name>A0A6A8A234_9HYPH</name>
<protein>
    <submittedName>
        <fullName evidence="1">Glycosyltransferase</fullName>
    </submittedName>
</protein>
<evidence type="ECO:0000313" key="2">
    <source>
        <dbReference type="Proteomes" id="UP000435138"/>
    </source>
</evidence>
<proteinExistence type="predicted"/>
<evidence type="ECO:0000313" key="1">
    <source>
        <dbReference type="EMBL" id="MQY45075.1"/>
    </source>
</evidence>
<dbReference type="PANTHER" id="PTHR12526">
    <property type="entry name" value="GLYCOSYLTRANSFERASE"/>
    <property type="match status" value="1"/>
</dbReference>
<dbReference type="SUPFAM" id="SSF53756">
    <property type="entry name" value="UDP-Glycosyltransferase/glycogen phosphorylase"/>
    <property type="match status" value="1"/>
</dbReference>
<dbReference type="CDD" id="cd03801">
    <property type="entry name" value="GT4_PimA-like"/>
    <property type="match status" value="1"/>
</dbReference>
<accession>A0A6A8A234</accession>
<reference evidence="1 2" key="1">
    <citation type="submission" date="2019-11" db="EMBL/GenBank/DDBJ databases">
        <title>Genome analysis of Rhizobacterium cereale a novel genus and species isolated from maize roots in North Spain.</title>
        <authorList>
            <person name="Menendez E."/>
            <person name="Flores-Felix J.D."/>
            <person name="Ramirez-Bahena M.-H."/>
            <person name="Igual J.M."/>
            <person name="Garcia-Fraile P."/>
            <person name="Peix A."/>
            <person name="Velazquez E."/>
        </authorList>
    </citation>
    <scope>NUCLEOTIDE SEQUENCE [LARGE SCALE GENOMIC DNA]</scope>
    <source>
        <strain evidence="1 2">RZME27</strain>
    </source>
</reference>
<dbReference type="Gene3D" id="3.40.50.2000">
    <property type="entry name" value="Glycogen Phosphorylase B"/>
    <property type="match status" value="2"/>
</dbReference>
<keyword evidence="1" id="KW-0808">Transferase</keyword>
<dbReference type="Proteomes" id="UP000435138">
    <property type="component" value="Unassembled WGS sequence"/>
</dbReference>
<dbReference type="PANTHER" id="PTHR12526:SF631">
    <property type="entry name" value="BLL6306 PROTEIN"/>
    <property type="match status" value="1"/>
</dbReference>